<dbReference type="CDD" id="cd09880">
    <property type="entry name" value="PIN_Smg5-6-like"/>
    <property type="match status" value="1"/>
</dbReference>
<comment type="caution">
    <text evidence="3">The sequence shown here is derived from an EMBL/GenBank/DDBJ whole genome shotgun (WGS) entry which is preliminary data.</text>
</comment>
<feature type="compositionally biased region" description="Acidic residues" evidence="1">
    <location>
        <begin position="1"/>
        <end position="25"/>
    </location>
</feature>
<feature type="compositionally biased region" description="Basic residues" evidence="1">
    <location>
        <begin position="46"/>
        <end position="55"/>
    </location>
</feature>
<evidence type="ECO:0000259" key="2">
    <source>
        <dbReference type="Pfam" id="PF13638"/>
    </source>
</evidence>
<feature type="region of interest" description="Disordered" evidence="1">
    <location>
        <begin position="38"/>
        <end position="64"/>
    </location>
</feature>
<dbReference type="Pfam" id="PF13638">
    <property type="entry name" value="PIN_4"/>
    <property type="match status" value="1"/>
</dbReference>
<sequence length="216" mass="24069">MDMDVDEEDVAQDQEDSEDDMDVDEEIRVLKARRRELRARTATQVSHHRKSRPAARRPSATPCPPDITQLVSSQRWTIVVPLAVVTELDGLSRQSEAAQRAISFLETQVRSSRGVGLGLKIQTSRGNYLSSLAVRAEQLWGSSGGWERNMDDFILRSAMWQMENFIDRSSFLSTPSANGEGAKAKVVLVSSDRNLRVKARARELEAGDVDVLTSLV</sequence>
<evidence type="ECO:0000256" key="1">
    <source>
        <dbReference type="SAM" id="MobiDB-lite"/>
    </source>
</evidence>
<feature type="region of interest" description="Disordered" evidence="1">
    <location>
        <begin position="1"/>
        <end position="26"/>
    </location>
</feature>
<proteinExistence type="predicted"/>
<dbReference type="Proteomes" id="UP000012065">
    <property type="component" value="Unassembled WGS sequence"/>
</dbReference>
<evidence type="ECO:0000313" key="3">
    <source>
        <dbReference type="EMBL" id="CCO26549.1"/>
    </source>
</evidence>
<accession>M5BJ00</accession>
<dbReference type="Gene3D" id="3.40.50.1010">
    <property type="entry name" value="5'-nuclease"/>
    <property type="match status" value="1"/>
</dbReference>
<dbReference type="EMBL" id="CAOJ01000747">
    <property type="protein sequence ID" value="CCO26549.1"/>
    <property type="molecule type" value="Genomic_DNA"/>
</dbReference>
<organism evidence="3 4">
    <name type="scientific">Thanatephorus cucumeris (strain AG1-IB / isolate 7/3/14)</name>
    <name type="common">Lettuce bottom rot fungus</name>
    <name type="synonym">Rhizoctonia solani</name>
    <dbReference type="NCBI Taxonomy" id="1108050"/>
    <lineage>
        <taxon>Eukaryota</taxon>
        <taxon>Fungi</taxon>
        <taxon>Dikarya</taxon>
        <taxon>Basidiomycota</taxon>
        <taxon>Agaricomycotina</taxon>
        <taxon>Agaricomycetes</taxon>
        <taxon>Cantharellales</taxon>
        <taxon>Ceratobasidiaceae</taxon>
        <taxon>Rhizoctonia</taxon>
        <taxon>Rhizoctonia solani AG-1</taxon>
    </lineage>
</organism>
<keyword evidence="3" id="KW-0378">Hydrolase</keyword>
<feature type="domain" description="PIN" evidence="2">
    <location>
        <begin position="73"/>
        <end position="208"/>
    </location>
</feature>
<dbReference type="GO" id="GO:0016787">
    <property type="term" value="F:hydrolase activity"/>
    <property type="evidence" value="ECO:0007669"/>
    <property type="project" value="UniProtKB-KW"/>
</dbReference>
<dbReference type="HOGENOM" id="CLU_1278399_0_0_1"/>
<name>M5BJ00_THACB</name>
<protein>
    <submittedName>
        <fullName evidence="3">Telomerase-binding protein EST1A</fullName>
        <ecNumber evidence="3">3.1.-.-</ecNumber>
    </submittedName>
</protein>
<reference evidence="3 4" key="1">
    <citation type="journal article" date="2013" name="J. Biotechnol.">
        <title>Establishment and interpretation of the genome sequence of the phytopathogenic fungus Rhizoctonia solani AG1-IB isolate 7/3/14.</title>
        <authorList>
            <person name="Wibberg D.W."/>
            <person name="Jelonek L.J."/>
            <person name="Rupp O.R."/>
            <person name="Hennig M.H."/>
            <person name="Eikmeyer F.E."/>
            <person name="Goesmann A.G."/>
            <person name="Hartmann A.H."/>
            <person name="Borriss R.B."/>
            <person name="Grosch R.G."/>
            <person name="Puehler A.P."/>
            <person name="Schlueter A.S."/>
        </authorList>
    </citation>
    <scope>NUCLEOTIDE SEQUENCE [LARGE SCALE GENOMIC DNA]</scope>
    <source>
        <strain evidence="4">AG1-IB / isolate 7/3/14</strain>
    </source>
</reference>
<dbReference type="EC" id="3.1.-.-" evidence="3"/>
<dbReference type="AlphaFoldDB" id="M5BJ00"/>
<dbReference type="InterPro" id="IPR002716">
    <property type="entry name" value="PIN_dom"/>
</dbReference>
<gene>
    <name evidence="3" type="primary">SMG6</name>
    <name evidence="3" type="ORF">BN14_00576</name>
</gene>
<evidence type="ECO:0000313" key="4">
    <source>
        <dbReference type="Proteomes" id="UP000012065"/>
    </source>
</evidence>